<evidence type="ECO:0000256" key="2">
    <source>
        <dbReference type="SAM" id="Phobius"/>
    </source>
</evidence>
<accession>I0KZI8</accession>
<keyword evidence="2" id="KW-0812">Transmembrane</keyword>
<dbReference type="EMBL" id="CAIE01000017">
    <property type="protein sequence ID" value="CCH16985.1"/>
    <property type="molecule type" value="Genomic_DNA"/>
</dbReference>
<comment type="caution">
    <text evidence="3">The sequence shown here is derived from an EMBL/GenBank/DDBJ whole genome shotgun (WGS) entry which is preliminary data.</text>
</comment>
<keyword evidence="2" id="KW-1133">Transmembrane helix</keyword>
<dbReference type="AlphaFoldDB" id="I0KZI8"/>
<evidence type="ECO:0000313" key="4">
    <source>
        <dbReference type="Proteomes" id="UP000003448"/>
    </source>
</evidence>
<evidence type="ECO:0000256" key="1">
    <source>
        <dbReference type="SAM" id="MobiDB-lite"/>
    </source>
</evidence>
<keyword evidence="4" id="KW-1185">Reference proteome</keyword>
<protein>
    <submittedName>
        <fullName evidence="3">Uncharacterized protein</fullName>
    </submittedName>
</protein>
<feature type="region of interest" description="Disordered" evidence="1">
    <location>
        <begin position="70"/>
        <end position="94"/>
    </location>
</feature>
<dbReference type="STRING" id="1150864.MILUP08_41903"/>
<organism evidence="3 4">
    <name type="scientific">Micromonospora lupini str. Lupac 08</name>
    <dbReference type="NCBI Taxonomy" id="1150864"/>
    <lineage>
        <taxon>Bacteria</taxon>
        <taxon>Bacillati</taxon>
        <taxon>Actinomycetota</taxon>
        <taxon>Actinomycetes</taxon>
        <taxon>Micromonosporales</taxon>
        <taxon>Micromonosporaceae</taxon>
        <taxon>Micromonospora</taxon>
    </lineage>
</organism>
<feature type="transmembrane region" description="Helical" evidence="2">
    <location>
        <begin position="34"/>
        <end position="55"/>
    </location>
</feature>
<proteinExistence type="predicted"/>
<keyword evidence="2" id="KW-0472">Membrane</keyword>
<evidence type="ECO:0000313" key="3">
    <source>
        <dbReference type="EMBL" id="CCH16985.1"/>
    </source>
</evidence>
<gene>
    <name evidence="3" type="ORF">MILUP08_41903</name>
</gene>
<sequence>MDRGRSAAPTQALALLRSPPMVGDMSPVTFRSPAVTGVAAIGAAYVATAACRMVGMRVPVVRVLHVAPTSRLSSPARTGRGPPRNRCITKRPPGRSYQASALFFFSVKGRGRP</sequence>
<dbReference type="Proteomes" id="UP000003448">
    <property type="component" value="Unassembled WGS sequence"/>
</dbReference>
<reference evidence="4" key="1">
    <citation type="journal article" date="2012" name="J. Bacteriol.">
        <title>Genome Sequence of Micromonospora lupini Lupac 08, Isolated from Root Nodules of Lupinus angustifolius.</title>
        <authorList>
            <person name="Alonso-Vega P."/>
            <person name="Normand P."/>
            <person name="Bacigalupe R."/>
            <person name="Pujic P."/>
            <person name="Lajus A."/>
            <person name="Vallenet D."/>
            <person name="Carro L."/>
            <person name="Coll P."/>
            <person name="Trujillo M.E."/>
        </authorList>
    </citation>
    <scope>NUCLEOTIDE SEQUENCE [LARGE SCALE GENOMIC DNA]</scope>
    <source>
        <strain evidence="4">Lupac 08</strain>
    </source>
</reference>
<name>I0KZI8_9ACTN</name>